<gene>
    <name evidence="2" type="ORF">DFP72DRAFT_856103</name>
</gene>
<protein>
    <submittedName>
        <fullName evidence="2">Uncharacterized protein</fullName>
    </submittedName>
</protein>
<dbReference type="Proteomes" id="UP000521943">
    <property type="component" value="Unassembled WGS sequence"/>
</dbReference>
<feature type="compositionally biased region" description="Pro residues" evidence="1">
    <location>
        <begin position="33"/>
        <end position="44"/>
    </location>
</feature>
<feature type="compositionally biased region" description="Basic residues" evidence="1">
    <location>
        <begin position="411"/>
        <end position="421"/>
    </location>
</feature>
<evidence type="ECO:0000313" key="2">
    <source>
        <dbReference type="EMBL" id="KAF6745695.1"/>
    </source>
</evidence>
<name>A0A8H6HER5_9AGAR</name>
<keyword evidence="3" id="KW-1185">Reference proteome</keyword>
<feature type="region of interest" description="Disordered" evidence="1">
    <location>
        <begin position="344"/>
        <end position="461"/>
    </location>
</feature>
<accession>A0A8H6HER5</accession>
<evidence type="ECO:0000256" key="1">
    <source>
        <dbReference type="SAM" id="MobiDB-lite"/>
    </source>
</evidence>
<comment type="caution">
    <text evidence="2">The sequence shown here is derived from an EMBL/GenBank/DDBJ whole genome shotgun (WGS) entry which is preliminary data.</text>
</comment>
<organism evidence="2 3">
    <name type="scientific">Ephemerocybe angulata</name>
    <dbReference type="NCBI Taxonomy" id="980116"/>
    <lineage>
        <taxon>Eukaryota</taxon>
        <taxon>Fungi</taxon>
        <taxon>Dikarya</taxon>
        <taxon>Basidiomycota</taxon>
        <taxon>Agaricomycotina</taxon>
        <taxon>Agaricomycetes</taxon>
        <taxon>Agaricomycetidae</taxon>
        <taxon>Agaricales</taxon>
        <taxon>Agaricineae</taxon>
        <taxon>Psathyrellaceae</taxon>
        <taxon>Ephemerocybe</taxon>
    </lineage>
</organism>
<sequence length="556" mass="59015">MSSQLRRPSGSPNPTTPLRGAPRNVNDSDRPIGDPPNIPLPPVPSRSGRTGRDRHPVAPSVRGRPTHASPSWVGGAGGARASESVRQLPPTPGSAYSTGQPHHATSIPVSPSGDRASDQDRSITGTISIVEPDSGDEAFAAPPPPYTPREDVNEARSATTGEEAPQPQAVAQPVVQIAEVPPTPPSTSGGSVDRSRRFGQFILPPPETIPRMSLIYYLIFKYGELTDISDLRPARSMPDTRPGSISPEMIDSISASRLPTARTARTPHSARNLNLVFHRQEPVERRRQEAEAPSQIPDLVLCHEPTQAPRVDAPPPSSLAGTDSSTNQASRYPQVNLDVTLSRAPVPSPVTFTPVRRATSSNPLSPVGLAPPSAGDKVFGSTLTSQFDDTTDSDRGDNGPWGAVSNLWQPKKSKKSSKGPKSRSTSRPDASTSRSRSPAGASSSRSGAQRHTPTPLVRVDEPGDGIVVGLLPVILCLMKHGVVQVRQQGALGGDPLGKLVGYMTHADLPIIRSSSGGYVWVENGAPLSDVDTMLWLHFTGIKKLDFEELKVAMGVA</sequence>
<feature type="region of interest" description="Disordered" evidence="1">
    <location>
        <begin position="306"/>
        <end position="329"/>
    </location>
</feature>
<proteinExistence type="predicted"/>
<reference evidence="2 3" key="1">
    <citation type="submission" date="2020-07" db="EMBL/GenBank/DDBJ databases">
        <title>Comparative genomics of pyrophilous fungi reveals a link between fire events and developmental genes.</title>
        <authorList>
            <consortium name="DOE Joint Genome Institute"/>
            <person name="Steindorff A.S."/>
            <person name="Carver A."/>
            <person name="Calhoun S."/>
            <person name="Stillman K."/>
            <person name="Liu H."/>
            <person name="Lipzen A."/>
            <person name="Pangilinan J."/>
            <person name="Labutti K."/>
            <person name="Bruns T.D."/>
            <person name="Grigoriev I.V."/>
        </authorList>
    </citation>
    <scope>NUCLEOTIDE SEQUENCE [LARGE SCALE GENOMIC DNA]</scope>
    <source>
        <strain evidence="2 3">CBS 144469</strain>
    </source>
</reference>
<dbReference type="EMBL" id="JACGCI010000101">
    <property type="protein sequence ID" value="KAF6745695.1"/>
    <property type="molecule type" value="Genomic_DNA"/>
</dbReference>
<feature type="compositionally biased region" description="Polar residues" evidence="1">
    <location>
        <begin position="1"/>
        <end position="13"/>
    </location>
</feature>
<feature type="region of interest" description="Disordered" evidence="1">
    <location>
        <begin position="1"/>
        <end position="169"/>
    </location>
</feature>
<feature type="compositionally biased region" description="Low complexity" evidence="1">
    <location>
        <begin position="422"/>
        <end position="450"/>
    </location>
</feature>
<dbReference type="AlphaFoldDB" id="A0A8H6HER5"/>
<feature type="compositionally biased region" description="Polar residues" evidence="1">
    <location>
        <begin position="319"/>
        <end position="329"/>
    </location>
</feature>
<evidence type="ECO:0000313" key="3">
    <source>
        <dbReference type="Proteomes" id="UP000521943"/>
    </source>
</evidence>